<dbReference type="EMBL" id="JAQQWN010000008">
    <property type="protein sequence ID" value="KAK8071225.1"/>
    <property type="molecule type" value="Genomic_DNA"/>
</dbReference>
<reference evidence="2 3" key="1">
    <citation type="submission" date="2023-01" db="EMBL/GenBank/DDBJ databases">
        <title>Analysis of 21 Apiospora genomes using comparative genomics revels a genus with tremendous synthesis potential of carbohydrate active enzymes and secondary metabolites.</title>
        <authorList>
            <person name="Sorensen T."/>
        </authorList>
    </citation>
    <scope>NUCLEOTIDE SEQUENCE [LARGE SCALE GENOMIC DNA]</scope>
    <source>
        <strain evidence="2 3">CBS 114990</strain>
    </source>
</reference>
<feature type="compositionally biased region" description="Polar residues" evidence="1">
    <location>
        <begin position="225"/>
        <end position="238"/>
    </location>
</feature>
<evidence type="ECO:0000256" key="1">
    <source>
        <dbReference type="SAM" id="MobiDB-lite"/>
    </source>
</evidence>
<feature type="compositionally biased region" description="Low complexity" evidence="1">
    <location>
        <begin position="197"/>
        <end position="211"/>
    </location>
</feature>
<feature type="compositionally biased region" description="Low complexity" evidence="1">
    <location>
        <begin position="800"/>
        <end position="810"/>
    </location>
</feature>
<dbReference type="GeneID" id="92048803"/>
<evidence type="ECO:0000313" key="3">
    <source>
        <dbReference type="Proteomes" id="UP001433268"/>
    </source>
</evidence>
<feature type="compositionally biased region" description="Basic and acidic residues" evidence="1">
    <location>
        <begin position="593"/>
        <end position="611"/>
    </location>
</feature>
<feature type="compositionally biased region" description="Basic residues" evidence="1">
    <location>
        <begin position="761"/>
        <end position="784"/>
    </location>
</feature>
<feature type="compositionally biased region" description="Polar residues" evidence="1">
    <location>
        <begin position="389"/>
        <end position="403"/>
    </location>
</feature>
<protein>
    <submittedName>
        <fullName evidence="2">Uncharacterized protein</fullName>
    </submittedName>
</protein>
<feature type="compositionally biased region" description="Basic and acidic residues" evidence="1">
    <location>
        <begin position="523"/>
        <end position="534"/>
    </location>
</feature>
<dbReference type="RefSeq" id="XP_066665033.1">
    <property type="nucleotide sequence ID" value="XM_066815743.1"/>
</dbReference>
<feature type="compositionally biased region" description="Polar residues" evidence="1">
    <location>
        <begin position="436"/>
        <end position="450"/>
    </location>
</feature>
<accession>A0ABR1VLY1</accession>
<feature type="region of interest" description="Disordered" evidence="1">
    <location>
        <begin position="760"/>
        <end position="835"/>
    </location>
</feature>
<comment type="caution">
    <text evidence="2">The sequence shown here is derived from an EMBL/GenBank/DDBJ whole genome shotgun (WGS) entry which is preliminary data.</text>
</comment>
<feature type="compositionally biased region" description="Basic and acidic residues" evidence="1">
    <location>
        <begin position="501"/>
        <end position="515"/>
    </location>
</feature>
<sequence length="835" mass="89739">MRQRAPGIREVFDIQARGDAECLSASSRPVQRILPAPVPTLARRSPPSDLASNGKSPNPPTVANTNRGISDQTASRAIQSPLNVAPQPQTRKQNHVLDRESSFGQGPQKTGAQSQSPLLGNFGSLHGFSRQDSHSQPPRDSPRASPLPSDMTNFSGFGLHPNRNERNTGLGRSQSPNPEMLRRQQEAKPRTQPIGGSAQANNVQSSNAQSNGVLHTAAKIPEPTPSSRTQTMADSRSFNLKLPGDGFLHFGGSSRANYHSAAPPQVHAAAQTAAQRALNYSAALSSNGEVTKKSSSSSPQLAPAAVAPPSNGLRAPVAPMVEGQNGHKTHIEPLEIISIDSSSDDESLKRRTGFGRPNPPRASSAQQAQKVREAQQEKQTIPNGLAAATQVSTKVATNGTTAPVVSGDKTSDSDRPLMDRRKPTTSLEAAVKLARETTSGSSRSLGNHQNPAPAPRVVTNGSGSKPSDWEQPLMDHRKPVTGPKTVANGFGGTASSSERPQVARRETAAAPDLDRNVSGSKSSDSDRPILDRWRVGVAQKAVSTRTDDKRLDSNRPVPGPARDSNAVPTPAPAPAPDLDPALAISEPAAANKSGDKTSDSDRPLLGPDRRWTNVTRQRWEQLPPAQRRKMLVDTHDADNFDSAIYSKANESSRPNSVIFGIPSHALQATTSSRSIPQVSAHINPWTHWTHARTPEWHAQKQAEIKARGYRKDPRNYGQAAKRLAQGKATRGQLPSYKKQELPDRVKTNPAWMSALAELERMRRRTTRTSVRRRSSARSAPRGKARPGSSTTTGMSRWTARKAAAVAAAKAPHNSNVRPSLCCTEVTGRRLNDDPR</sequence>
<evidence type="ECO:0000313" key="2">
    <source>
        <dbReference type="EMBL" id="KAK8071225.1"/>
    </source>
</evidence>
<gene>
    <name evidence="2" type="ORF">PG997_011428</name>
</gene>
<feature type="compositionally biased region" description="Low complexity" evidence="1">
    <location>
        <begin position="294"/>
        <end position="310"/>
    </location>
</feature>
<feature type="region of interest" description="Disordered" evidence="1">
    <location>
        <begin position="722"/>
        <end position="742"/>
    </location>
</feature>
<feature type="region of interest" description="Disordered" evidence="1">
    <location>
        <begin position="334"/>
        <end position="612"/>
    </location>
</feature>
<feature type="compositionally biased region" description="Basic and acidic residues" evidence="1">
    <location>
        <begin position="409"/>
        <end position="422"/>
    </location>
</feature>
<feature type="compositionally biased region" description="Polar residues" evidence="1">
    <location>
        <begin position="50"/>
        <end position="91"/>
    </location>
</feature>
<keyword evidence="3" id="KW-1185">Reference proteome</keyword>
<feature type="compositionally biased region" description="Basic and acidic residues" evidence="1">
    <location>
        <begin position="826"/>
        <end position="835"/>
    </location>
</feature>
<feature type="compositionally biased region" description="Polar residues" evidence="1">
    <location>
        <begin position="102"/>
        <end position="118"/>
    </location>
</feature>
<dbReference type="Proteomes" id="UP001433268">
    <property type="component" value="Unassembled WGS sequence"/>
</dbReference>
<organism evidence="2 3">
    <name type="scientific">Apiospora hydei</name>
    <dbReference type="NCBI Taxonomy" id="1337664"/>
    <lineage>
        <taxon>Eukaryota</taxon>
        <taxon>Fungi</taxon>
        <taxon>Dikarya</taxon>
        <taxon>Ascomycota</taxon>
        <taxon>Pezizomycotina</taxon>
        <taxon>Sordariomycetes</taxon>
        <taxon>Xylariomycetidae</taxon>
        <taxon>Amphisphaeriales</taxon>
        <taxon>Apiosporaceae</taxon>
        <taxon>Apiospora</taxon>
    </lineage>
</organism>
<name>A0ABR1VLY1_9PEZI</name>
<feature type="region of interest" description="Disordered" evidence="1">
    <location>
        <begin position="23"/>
        <end position="239"/>
    </location>
</feature>
<proteinExistence type="predicted"/>
<feature type="compositionally biased region" description="Basic and acidic residues" evidence="1">
    <location>
        <begin position="180"/>
        <end position="189"/>
    </location>
</feature>
<feature type="region of interest" description="Disordered" evidence="1">
    <location>
        <begin position="286"/>
        <end position="318"/>
    </location>
</feature>